<feature type="transmembrane region" description="Helical" evidence="8">
    <location>
        <begin position="139"/>
        <end position="157"/>
    </location>
</feature>
<evidence type="ECO:0000256" key="7">
    <source>
        <dbReference type="ARBA" id="ARBA00044504"/>
    </source>
</evidence>
<evidence type="ECO:0000256" key="6">
    <source>
        <dbReference type="ARBA" id="ARBA00024338"/>
    </source>
</evidence>
<comment type="caution">
    <text evidence="10">The sequence shown here is derived from an EMBL/GenBank/DDBJ whole genome shotgun (WGS) entry which is preliminary data.</text>
</comment>
<dbReference type="InterPro" id="IPR011701">
    <property type="entry name" value="MFS"/>
</dbReference>
<dbReference type="AlphaFoldDB" id="A0AAU9P410"/>
<sequence>MAIDPTSVSDPAPSWFTPKRLLVVFCVINMNNVCSDGSGIQGEFDLSNFKDGILSSAFMVGLLIASPIFASLAKSINPFRLIGVGLSVWTLAVVGCGLSVDFWSITICRMLVGVGEASFISLAAPFIDDNAPVAQRTAWLGIFYMCIPTGVAVGYVYGGLVGDGLGWRYAFFGEAILMLPFAILGFVMKPLQMKGMSNAKIIPGSLNEEFSKKDSSYVSYTSNQLSRLGQDIKALLSEKVYVVNVLGYIAYNSVIGAYSYWGPKAGYSIYQMENADLLFGGVTVVGGIVGTIGGSVLWIV</sequence>
<evidence type="ECO:0000256" key="8">
    <source>
        <dbReference type="SAM" id="Phobius"/>
    </source>
</evidence>
<comment type="similarity">
    <text evidence="7">Belongs to the major facilitator superfamily. Phosphate:H(+) symporter (TC 2.A.1.9) family.</text>
</comment>
<keyword evidence="3 8" id="KW-0812">Transmembrane</keyword>
<evidence type="ECO:0000256" key="5">
    <source>
        <dbReference type="ARBA" id="ARBA00023136"/>
    </source>
</evidence>
<accession>A0AAU9P410</accession>
<proteinExistence type="inferred from homology"/>
<evidence type="ECO:0000256" key="3">
    <source>
        <dbReference type="ARBA" id="ARBA00022692"/>
    </source>
</evidence>
<feature type="domain" description="Major facilitator superfamily (MFS) profile" evidence="9">
    <location>
        <begin position="1"/>
        <end position="300"/>
    </location>
</feature>
<evidence type="ECO:0000313" key="10">
    <source>
        <dbReference type="EMBL" id="CAH1445031.1"/>
    </source>
</evidence>
<dbReference type="InterPro" id="IPR044770">
    <property type="entry name" value="MFS_spinster-like"/>
</dbReference>
<dbReference type="PANTHER" id="PTHR23505">
    <property type="entry name" value="SPINSTER"/>
    <property type="match status" value="1"/>
</dbReference>
<feature type="transmembrane region" description="Helical" evidence="8">
    <location>
        <begin position="79"/>
        <end position="100"/>
    </location>
</feature>
<evidence type="ECO:0000256" key="1">
    <source>
        <dbReference type="ARBA" id="ARBA00004141"/>
    </source>
</evidence>
<feature type="transmembrane region" description="Helical" evidence="8">
    <location>
        <begin position="277"/>
        <end position="299"/>
    </location>
</feature>
<dbReference type="PROSITE" id="PS50850">
    <property type="entry name" value="MFS"/>
    <property type="match status" value="1"/>
</dbReference>
<dbReference type="Pfam" id="PF07690">
    <property type="entry name" value="MFS_1"/>
    <property type="match status" value="1"/>
</dbReference>
<dbReference type="InterPro" id="IPR020846">
    <property type="entry name" value="MFS_dom"/>
</dbReference>
<name>A0AAU9P410_9ASTR</name>
<gene>
    <name evidence="10" type="ORF">LVIROSA_LOCUS30824</name>
</gene>
<organism evidence="10 11">
    <name type="scientific">Lactuca virosa</name>
    <dbReference type="NCBI Taxonomy" id="75947"/>
    <lineage>
        <taxon>Eukaryota</taxon>
        <taxon>Viridiplantae</taxon>
        <taxon>Streptophyta</taxon>
        <taxon>Embryophyta</taxon>
        <taxon>Tracheophyta</taxon>
        <taxon>Spermatophyta</taxon>
        <taxon>Magnoliopsida</taxon>
        <taxon>eudicotyledons</taxon>
        <taxon>Gunneridae</taxon>
        <taxon>Pentapetalae</taxon>
        <taxon>asterids</taxon>
        <taxon>campanulids</taxon>
        <taxon>Asterales</taxon>
        <taxon>Asteraceae</taxon>
        <taxon>Cichorioideae</taxon>
        <taxon>Cichorieae</taxon>
        <taxon>Lactucinae</taxon>
        <taxon>Lactuca</taxon>
    </lineage>
</organism>
<keyword evidence="2" id="KW-0813">Transport</keyword>
<dbReference type="SUPFAM" id="SSF103473">
    <property type="entry name" value="MFS general substrate transporter"/>
    <property type="match status" value="1"/>
</dbReference>
<feature type="transmembrane region" description="Helical" evidence="8">
    <location>
        <begin position="106"/>
        <end position="127"/>
    </location>
</feature>
<dbReference type="GO" id="GO:0022857">
    <property type="term" value="F:transmembrane transporter activity"/>
    <property type="evidence" value="ECO:0007669"/>
    <property type="project" value="InterPro"/>
</dbReference>
<feature type="transmembrane region" description="Helical" evidence="8">
    <location>
        <begin position="240"/>
        <end position="261"/>
    </location>
</feature>
<evidence type="ECO:0000256" key="4">
    <source>
        <dbReference type="ARBA" id="ARBA00022989"/>
    </source>
</evidence>
<dbReference type="InterPro" id="IPR036259">
    <property type="entry name" value="MFS_trans_sf"/>
</dbReference>
<feature type="transmembrane region" description="Helical" evidence="8">
    <location>
        <begin position="53"/>
        <end position="72"/>
    </location>
</feature>
<protein>
    <recommendedName>
        <fullName evidence="9">Major facilitator superfamily (MFS) profile domain-containing protein</fullName>
    </recommendedName>
</protein>
<keyword evidence="5 8" id="KW-0472">Membrane</keyword>
<dbReference type="GO" id="GO:0016020">
    <property type="term" value="C:membrane"/>
    <property type="evidence" value="ECO:0007669"/>
    <property type="project" value="UniProtKB-SubCell"/>
</dbReference>
<reference evidence="10 11" key="1">
    <citation type="submission" date="2022-01" db="EMBL/GenBank/DDBJ databases">
        <authorList>
            <person name="Xiong W."/>
            <person name="Schranz E."/>
        </authorList>
    </citation>
    <scope>NUCLEOTIDE SEQUENCE [LARGE SCALE GENOMIC DNA]</scope>
</reference>
<evidence type="ECO:0000313" key="11">
    <source>
        <dbReference type="Proteomes" id="UP001157418"/>
    </source>
</evidence>
<dbReference type="Proteomes" id="UP001157418">
    <property type="component" value="Unassembled WGS sequence"/>
</dbReference>
<keyword evidence="4 8" id="KW-1133">Transmembrane helix</keyword>
<dbReference type="PANTHER" id="PTHR23505:SF84">
    <property type="entry name" value="MAJOR FACILITATOR SUPERFAMILY, MFS TRANSPORTER SUPERFAMILY"/>
    <property type="match status" value="1"/>
</dbReference>
<evidence type="ECO:0000256" key="2">
    <source>
        <dbReference type="ARBA" id="ARBA00022448"/>
    </source>
</evidence>
<keyword evidence="11" id="KW-1185">Reference proteome</keyword>
<comment type="subcellular location">
    <subcellularLocation>
        <location evidence="1">Membrane</location>
        <topology evidence="1">Multi-pass membrane protein</topology>
    </subcellularLocation>
</comment>
<evidence type="ECO:0000259" key="9">
    <source>
        <dbReference type="PROSITE" id="PS50850"/>
    </source>
</evidence>
<feature type="transmembrane region" description="Helical" evidence="8">
    <location>
        <begin position="169"/>
        <end position="188"/>
    </location>
</feature>
<dbReference type="Gene3D" id="1.20.1250.20">
    <property type="entry name" value="MFS general substrate transporter like domains"/>
    <property type="match status" value="1"/>
</dbReference>
<comment type="similarity">
    <text evidence="6">Belongs to the major facilitator superfamily. Spinster (TC 2.A.1.49) family.</text>
</comment>
<dbReference type="EMBL" id="CAKMRJ010005523">
    <property type="protein sequence ID" value="CAH1445031.1"/>
    <property type="molecule type" value="Genomic_DNA"/>
</dbReference>